<evidence type="ECO:0000313" key="2">
    <source>
        <dbReference type="Proteomes" id="UP001497482"/>
    </source>
</evidence>
<organism evidence="1 2">
    <name type="scientific">Knipowitschia caucasica</name>
    <name type="common">Caucasian dwarf goby</name>
    <name type="synonym">Pomatoschistus caucasicus</name>
    <dbReference type="NCBI Taxonomy" id="637954"/>
    <lineage>
        <taxon>Eukaryota</taxon>
        <taxon>Metazoa</taxon>
        <taxon>Chordata</taxon>
        <taxon>Craniata</taxon>
        <taxon>Vertebrata</taxon>
        <taxon>Euteleostomi</taxon>
        <taxon>Actinopterygii</taxon>
        <taxon>Neopterygii</taxon>
        <taxon>Teleostei</taxon>
        <taxon>Neoteleostei</taxon>
        <taxon>Acanthomorphata</taxon>
        <taxon>Gobiaria</taxon>
        <taxon>Gobiiformes</taxon>
        <taxon>Gobioidei</taxon>
        <taxon>Gobiidae</taxon>
        <taxon>Gobiinae</taxon>
        <taxon>Knipowitschia</taxon>
    </lineage>
</organism>
<sequence>MDGHPTLWCAKLSEHIGTEALLASPLPVHGALFLALFYRGGVTLRPACGAGWMWTGMSGNGSRERGHNTSKMTCELCLSLAENAVTCFKKYQ</sequence>
<evidence type="ECO:0000313" key="1">
    <source>
        <dbReference type="EMBL" id="CAL1578346.1"/>
    </source>
</evidence>
<dbReference type="EMBL" id="OZ035835">
    <property type="protein sequence ID" value="CAL1578346.1"/>
    <property type="molecule type" value="Genomic_DNA"/>
</dbReference>
<reference evidence="1 2" key="1">
    <citation type="submission" date="2024-04" db="EMBL/GenBank/DDBJ databases">
        <authorList>
            <person name="Waldvogel A.-M."/>
            <person name="Schoenle A."/>
        </authorList>
    </citation>
    <scope>NUCLEOTIDE SEQUENCE [LARGE SCALE GENOMIC DNA]</scope>
</reference>
<gene>
    <name evidence="1" type="ORF">KC01_LOCUS9501</name>
</gene>
<protein>
    <submittedName>
        <fullName evidence="1">Uncharacterized protein</fullName>
    </submittedName>
</protein>
<dbReference type="Proteomes" id="UP001497482">
    <property type="component" value="Chromosome 13"/>
</dbReference>
<name>A0AAV2JNW7_KNICA</name>
<proteinExistence type="predicted"/>
<dbReference type="AlphaFoldDB" id="A0AAV2JNW7"/>
<accession>A0AAV2JNW7</accession>
<keyword evidence="2" id="KW-1185">Reference proteome</keyword>